<feature type="transmembrane region" description="Helical" evidence="5">
    <location>
        <begin position="65"/>
        <end position="84"/>
    </location>
</feature>
<evidence type="ECO:0000256" key="4">
    <source>
        <dbReference type="ARBA" id="ARBA00023136"/>
    </source>
</evidence>
<evidence type="ECO:0000256" key="2">
    <source>
        <dbReference type="ARBA" id="ARBA00022692"/>
    </source>
</evidence>
<protein>
    <submittedName>
        <fullName evidence="7">Polysaccharide biosynthesis protein, GtrA family</fullName>
    </submittedName>
</protein>
<dbReference type="GO" id="GO:0000271">
    <property type="term" value="P:polysaccharide biosynthetic process"/>
    <property type="evidence" value="ECO:0007669"/>
    <property type="project" value="InterPro"/>
</dbReference>
<keyword evidence="2 5" id="KW-0812">Transmembrane</keyword>
<feature type="transmembrane region" description="Helical" evidence="5">
    <location>
        <begin position="7"/>
        <end position="28"/>
    </location>
</feature>
<dbReference type="AlphaFoldDB" id="A0AAE7B481"/>
<evidence type="ECO:0000313" key="8">
    <source>
        <dbReference type="Proteomes" id="UP000502065"/>
    </source>
</evidence>
<evidence type="ECO:0000313" key="7">
    <source>
        <dbReference type="EMBL" id="QKE26746.1"/>
    </source>
</evidence>
<dbReference type="GO" id="GO:0016020">
    <property type="term" value="C:membrane"/>
    <property type="evidence" value="ECO:0007669"/>
    <property type="project" value="UniProtKB-SubCell"/>
</dbReference>
<evidence type="ECO:0000259" key="6">
    <source>
        <dbReference type="Pfam" id="PF04138"/>
    </source>
</evidence>
<organism evidence="7 8">
    <name type="scientific">Arcobacter aquimarinus</name>
    <dbReference type="NCBI Taxonomy" id="1315211"/>
    <lineage>
        <taxon>Bacteria</taxon>
        <taxon>Pseudomonadati</taxon>
        <taxon>Campylobacterota</taxon>
        <taxon>Epsilonproteobacteria</taxon>
        <taxon>Campylobacterales</taxon>
        <taxon>Arcobacteraceae</taxon>
        <taxon>Arcobacter</taxon>
    </lineage>
</organism>
<evidence type="ECO:0000256" key="5">
    <source>
        <dbReference type="SAM" id="Phobius"/>
    </source>
</evidence>
<evidence type="ECO:0000256" key="3">
    <source>
        <dbReference type="ARBA" id="ARBA00022989"/>
    </source>
</evidence>
<evidence type="ECO:0000256" key="1">
    <source>
        <dbReference type="ARBA" id="ARBA00004141"/>
    </source>
</evidence>
<dbReference type="InterPro" id="IPR007267">
    <property type="entry name" value="GtrA_DPMS_TM"/>
</dbReference>
<gene>
    <name evidence="7" type="ORF">AAQM_2025</name>
</gene>
<keyword evidence="8" id="KW-1185">Reference proteome</keyword>
<accession>A0AAE7B481</accession>
<feature type="transmembrane region" description="Helical" evidence="5">
    <location>
        <begin position="96"/>
        <end position="117"/>
    </location>
</feature>
<feature type="domain" description="GtrA/DPMS transmembrane" evidence="6">
    <location>
        <begin position="9"/>
        <end position="117"/>
    </location>
</feature>
<proteinExistence type="predicted"/>
<name>A0AAE7B481_9BACT</name>
<keyword evidence="4 5" id="KW-0472">Membrane</keyword>
<comment type="subcellular location">
    <subcellularLocation>
        <location evidence="1">Membrane</location>
        <topology evidence="1">Multi-pass membrane protein</topology>
    </subcellularLocation>
</comment>
<reference evidence="7 8" key="1">
    <citation type="submission" date="2018-07" db="EMBL/GenBank/DDBJ databases">
        <title>Identification of phenol metabolism pathways in Arcobacter.</title>
        <authorList>
            <person name="Miller W.G."/>
            <person name="Yee E."/>
            <person name="Bono J.L."/>
        </authorList>
    </citation>
    <scope>NUCLEOTIDE SEQUENCE [LARGE SCALE GENOMIC DNA]</scope>
    <source>
        <strain evidence="7 8">W63</strain>
    </source>
</reference>
<dbReference type="EMBL" id="CP030944">
    <property type="protein sequence ID" value="QKE26746.1"/>
    <property type="molecule type" value="Genomic_DNA"/>
</dbReference>
<sequence>MLKKQIINFILVGIINTIFGYSIYALFIFFGFSYIVAVLFATILGILFNFKTISRYVFKSNAKNLIFKFIVVYFVLFITNILLIKFFKLFNIDEYFAGFLAIIPVAILSFLLNKFFVYKK</sequence>
<dbReference type="Pfam" id="PF04138">
    <property type="entry name" value="GtrA_DPMS_TM"/>
    <property type="match status" value="1"/>
</dbReference>
<feature type="transmembrane region" description="Helical" evidence="5">
    <location>
        <begin position="34"/>
        <end position="53"/>
    </location>
</feature>
<keyword evidence="3 5" id="KW-1133">Transmembrane helix</keyword>
<dbReference type="RefSeq" id="WP_129095725.1">
    <property type="nucleotide sequence ID" value="NZ_CBCSAE010000012.1"/>
</dbReference>
<dbReference type="Proteomes" id="UP000502065">
    <property type="component" value="Chromosome"/>
</dbReference>
<dbReference type="KEGG" id="aaqi:AAQM_2025"/>